<sequence>MLFPYCLADFYKQLKFLNEYQDKNKDRVVEFK</sequence>
<dbReference type="Proteomes" id="UP001058682">
    <property type="component" value="Chromosome"/>
</dbReference>
<proteinExistence type="predicted"/>
<accession>A0AAE9SL35</accession>
<gene>
    <name evidence="1" type="ORF">E4N74_03710</name>
</gene>
<evidence type="ECO:0000313" key="2">
    <source>
        <dbReference type="Proteomes" id="UP001058682"/>
    </source>
</evidence>
<protein>
    <submittedName>
        <fullName evidence="1">Uncharacterized protein</fullName>
    </submittedName>
</protein>
<dbReference type="AlphaFoldDB" id="A0AAE9SL35"/>
<reference evidence="1" key="1">
    <citation type="submission" date="2019-04" db="EMBL/GenBank/DDBJ databases">
        <title>Whole genome sequencing of oral phylogroup 2 treponemes.</title>
        <authorList>
            <person name="Chan Y."/>
            <person name="Zeng H.H."/>
            <person name="Yu X.L."/>
            <person name="Leung W.K."/>
            <person name="Watt R.M."/>
        </authorList>
    </citation>
    <scope>NUCLEOTIDE SEQUENCE</scope>
    <source>
        <strain evidence="1">OMZ 835</strain>
    </source>
</reference>
<dbReference type="EMBL" id="CP038804">
    <property type="protein sequence ID" value="UTY34877.1"/>
    <property type="molecule type" value="Genomic_DNA"/>
</dbReference>
<name>A0AAE9SL35_9SPIR</name>
<organism evidence="1 2">
    <name type="scientific">Treponema putidum</name>
    <dbReference type="NCBI Taxonomy" id="221027"/>
    <lineage>
        <taxon>Bacteria</taxon>
        <taxon>Pseudomonadati</taxon>
        <taxon>Spirochaetota</taxon>
        <taxon>Spirochaetia</taxon>
        <taxon>Spirochaetales</taxon>
        <taxon>Treponemataceae</taxon>
        <taxon>Treponema</taxon>
    </lineage>
</organism>
<evidence type="ECO:0000313" key="1">
    <source>
        <dbReference type="EMBL" id="UTY34877.1"/>
    </source>
</evidence>